<dbReference type="GO" id="GO:0019677">
    <property type="term" value="P:NAD+ catabolic process"/>
    <property type="evidence" value="ECO:0007669"/>
    <property type="project" value="TreeGrafter"/>
</dbReference>
<reference evidence="11 12" key="1">
    <citation type="submission" date="2017-02" db="EMBL/GenBank/DDBJ databases">
        <title>Pseudoalteromonas ulvae TC14 Genome.</title>
        <authorList>
            <person name="Molmeret M."/>
        </authorList>
    </citation>
    <scope>NUCLEOTIDE SEQUENCE [LARGE SCALE GENOMIC DNA]</scope>
    <source>
        <strain evidence="11">TC14</strain>
    </source>
</reference>
<comment type="cofactor">
    <cofactor evidence="1">
        <name>Mg(2+)</name>
        <dbReference type="ChEBI" id="CHEBI:18420"/>
    </cofactor>
</comment>
<evidence type="ECO:0000256" key="9">
    <source>
        <dbReference type="ARBA" id="ARBA00023679"/>
    </source>
</evidence>
<evidence type="ECO:0000256" key="3">
    <source>
        <dbReference type="ARBA" id="ARBA00009595"/>
    </source>
</evidence>
<dbReference type="NCBIfam" id="NF001299">
    <property type="entry name" value="PRK00241.1"/>
    <property type="match status" value="1"/>
</dbReference>
<dbReference type="Pfam" id="PF09296">
    <property type="entry name" value="NUDIX-like"/>
    <property type="match status" value="1"/>
</dbReference>
<keyword evidence="8" id="KW-0520">NAD</keyword>
<dbReference type="EMBL" id="MWPV01000001">
    <property type="protein sequence ID" value="OUL58936.1"/>
    <property type="molecule type" value="Genomic_DNA"/>
</dbReference>
<evidence type="ECO:0000256" key="1">
    <source>
        <dbReference type="ARBA" id="ARBA00001946"/>
    </source>
</evidence>
<comment type="catalytic activity">
    <reaction evidence="9">
        <text>a 5'-end NAD(+)-phospho-ribonucleoside in mRNA + H2O = a 5'-end phospho-adenosine-phospho-ribonucleoside in mRNA + beta-nicotinamide D-ribonucleotide + 2 H(+)</text>
        <dbReference type="Rhea" id="RHEA:60876"/>
        <dbReference type="Rhea" id="RHEA-COMP:15698"/>
        <dbReference type="Rhea" id="RHEA-COMP:15719"/>
        <dbReference type="ChEBI" id="CHEBI:14649"/>
        <dbReference type="ChEBI" id="CHEBI:15377"/>
        <dbReference type="ChEBI" id="CHEBI:15378"/>
        <dbReference type="ChEBI" id="CHEBI:144029"/>
        <dbReference type="ChEBI" id="CHEBI:144051"/>
    </reaction>
    <physiologicalReaction direction="left-to-right" evidence="9">
        <dbReference type="Rhea" id="RHEA:60877"/>
    </physiologicalReaction>
</comment>
<dbReference type="InterPro" id="IPR015797">
    <property type="entry name" value="NUDIX_hydrolase-like_dom_sf"/>
</dbReference>
<dbReference type="Pfam" id="PF09297">
    <property type="entry name" value="Zn_ribbon_NUD"/>
    <property type="match status" value="1"/>
</dbReference>
<evidence type="ECO:0000256" key="7">
    <source>
        <dbReference type="ARBA" id="ARBA00022842"/>
    </source>
</evidence>
<accession>A0A244CU07</accession>
<dbReference type="AlphaFoldDB" id="A0A244CU07"/>
<dbReference type="PROSITE" id="PS51462">
    <property type="entry name" value="NUDIX"/>
    <property type="match status" value="1"/>
</dbReference>
<keyword evidence="5" id="KW-0479">Metal-binding</keyword>
<evidence type="ECO:0000259" key="10">
    <source>
        <dbReference type="PROSITE" id="PS51462"/>
    </source>
</evidence>
<dbReference type="RefSeq" id="WP_086742312.1">
    <property type="nucleotide sequence ID" value="NZ_MWPV01000001.1"/>
</dbReference>
<evidence type="ECO:0000313" key="12">
    <source>
        <dbReference type="Proteomes" id="UP000194841"/>
    </source>
</evidence>
<dbReference type="InterPro" id="IPR050241">
    <property type="entry name" value="NAD-cap_RNA_hydrolase_NudC"/>
</dbReference>
<feature type="domain" description="Nudix hydrolase" evidence="10">
    <location>
        <begin position="161"/>
        <end position="295"/>
    </location>
</feature>
<comment type="similarity">
    <text evidence="3">Belongs to the Nudix hydrolase family. NudC subfamily.</text>
</comment>
<dbReference type="PANTHER" id="PTHR42904">
    <property type="entry name" value="NUDIX HYDROLASE, NUDC SUBFAMILY"/>
    <property type="match status" value="1"/>
</dbReference>
<dbReference type="GO" id="GO:0046872">
    <property type="term" value="F:metal ion binding"/>
    <property type="evidence" value="ECO:0007669"/>
    <property type="project" value="UniProtKB-KW"/>
</dbReference>
<sequence length="305" mass="34759">MFNYAQMNLDRASQQRKDATWIKEKKQAGSKWILTYQDKNLFLIDEAEPVFLSRQQLGALDTTNAIFLGHQDEEYFFALDVSDCDEATLKAIGYFGEFVDLRRYGGAIFGEQASILALSRGVCYWHRTHRYCGRCGAQNRLAEAGHARRCTNKTCHHLTFPRTDPAVIMLVTTVFDDGIERCLLGRQKNWPTGALSTLAGFVDPGETLEQAVVREVMEEAGIVVSHAQYLASQPWPFPSSIMLGFIATASSQTIKVDQDELEYAQWFTKAQLDSFAQWGEETDEFKLPRKDSISRFLIEQWRQQD</sequence>
<proteinExistence type="inferred from homology"/>
<dbReference type="GO" id="GO:0006742">
    <property type="term" value="P:NADP+ catabolic process"/>
    <property type="evidence" value="ECO:0007669"/>
    <property type="project" value="TreeGrafter"/>
</dbReference>
<dbReference type="InterPro" id="IPR000086">
    <property type="entry name" value="NUDIX_hydrolase_dom"/>
</dbReference>
<gene>
    <name evidence="11" type="ORF">B1199_01240</name>
</gene>
<comment type="caution">
    <text evidence="11">The sequence shown here is derived from an EMBL/GenBank/DDBJ whole genome shotgun (WGS) entry which is preliminary data.</text>
</comment>
<dbReference type="PANTHER" id="PTHR42904:SF6">
    <property type="entry name" value="NAD-CAPPED RNA HYDROLASE NUDT12"/>
    <property type="match status" value="1"/>
</dbReference>
<dbReference type="EC" id="3.6.1.22" evidence="4"/>
<dbReference type="InterPro" id="IPR015376">
    <property type="entry name" value="Znr_NADH_PPase"/>
</dbReference>
<dbReference type="Proteomes" id="UP000194841">
    <property type="component" value="Unassembled WGS sequence"/>
</dbReference>
<evidence type="ECO:0000256" key="6">
    <source>
        <dbReference type="ARBA" id="ARBA00022801"/>
    </source>
</evidence>
<comment type="cofactor">
    <cofactor evidence="2">
        <name>Zn(2+)</name>
        <dbReference type="ChEBI" id="CHEBI:29105"/>
    </cofactor>
</comment>
<dbReference type="Pfam" id="PF00293">
    <property type="entry name" value="NUDIX"/>
    <property type="match status" value="1"/>
</dbReference>
<keyword evidence="6" id="KW-0378">Hydrolase</keyword>
<evidence type="ECO:0000256" key="2">
    <source>
        <dbReference type="ARBA" id="ARBA00001947"/>
    </source>
</evidence>
<dbReference type="OrthoDB" id="9791656at2"/>
<dbReference type="Gene3D" id="3.90.79.20">
    <property type="match status" value="1"/>
</dbReference>
<keyword evidence="12" id="KW-1185">Reference proteome</keyword>
<evidence type="ECO:0000256" key="8">
    <source>
        <dbReference type="ARBA" id="ARBA00023027"/>
    </source>
</evidence>
<dbReference type="InterPro" id="IPR015375">
    <property type="entry name" value="NADH_PPase-like_N"/>
</dbReference>
<dbReference type="GO" id="GO:0005829">
    <property type="term" value="C:cytosol"/>
    <property type="evidence" value="ECO:0007669"/>
    <property type="project" value="TreeGrafter"/>
</dbReference>
<dbReference type="InterPro" id="IPR049734">
    <property type="entry name" value="NudC-like_C"/>
</dbReference>
<dbReference type="CDD" id="cd03429">
    <property type="entry name" value="NUDIX_NADH_pyrophosphatase_Nudt13"/>
    <property type="match status" value="1"/>
</dbReference>
<dbReference type="SUPFAM" id="SSF55811">
    <property type="entry name" value="Nudix"/>
    <property type="match status" value="1"/>
</dbReference>
<dbReference type="PROSITE" id="PS00893">
    <property type="entry name" value="NUDIX_BOX"/>
    <property type="match status" value="1"/>
</dbReference>
<dbReference type="InterPro" id="IPR020084">
    <property type="entry name" value="NUDIX_hydrolase_CS"/>
</dbReference>
<evidence type="ECO:0000256" key="5">
    <source>
        <dbReference type="ARBA" id="ARBA00022723"/>
    </source>
</evidence>
<dbReference type="GO" id="GO:0035529">
    <property type="term" value="F:NADH pyrophosphatase activity"/>
    <property type="evidence" value="ECO:0007669"/>
    <property type="project" value="TreeGrafter"/>
</dbReference>
<organism evidence="11 12">
    <name type="scientific">Pseudoalteromonas ulvae</name>
    <dbReference type="NCBI Taxonomy" id="107327"/>
    <lineage>
        <taxon>Bacteria</taxon>
        <taxon>Pseudomonadati</taxon>
        <taxon>Pseudomonadota</taxon>
        <taxon>Gammaproteobacteria</taxon>
        <taxon>Alteromonadales</taxon>
        <taxon>Pseudoalteromonadaceae</taxon>
        <taxon>Pseudoalteromonas</taxon>
    </lineage>
</organism>
<evidence type="ECO:0000256" key="4">
    <source>
        <dbReference type="ARBA" id="ARBA00012381"/>
    </source>
</evidence>
<keyword evidence="7" id="KW-0460">Magnesium</keyword>
<evidence type="ECO:0000313" key="11">
    <source>
        <dbReference type="EMBL" id="OUL58936.1"/>
    </source>
</evidence>
<protein>
    <recommendedName>
        <fullName evidence="4">NAD(+) diphosphatase</fullName>
        <ecNumber evidence="4">3.6.1.22</ecNumber>
    </recommendedName>
</protein>
<dbReference type="Gene3D" id="3.90.79.10">
    <property type="entry name" value="Nucleoside Triphosphate Pyrophosphohydrolase"/>
    <property type="match status" value="1"/>
</dbReference>
<name>A0A244CU07_PSEDV</name>